<gene>
    <name evidence="4" type="ORF">CALVIDRAFT_602062</name>
</gene>
<feature type="compositionally biased region" description="Basic and acidic residues" evidence="2">
    <location>
        <begin position="197"/>
        <end position="209"/>
    </location>
</feature>
<dbReference type="InterPro" id="IPR040213">
    <property type="entry name" value="GIR2-like"/>
</dbReference>
<feature type="coiled-coil region" evidence="1">
    <location>
        <begin position="115"/>
        <end position="142"/>
    </location>
</feature>
<keyword evidence="1" id="KW-0175">Coiled coil</keyword>
<dbReference type="InterPro" id="IPR006575">
    <property type="entry name" value="RWD_dom"/>
</dbReference>
<dbReference type="Pfam" id="PF05773">
    <property type="entry name" value="RWD"/>
    <property type="match status" value="1"/>
</dbReference>
<feature type="domain" description="RWD" evidence="3">
    <location>
        <begin position="11"/>
        <end position="114"/>
    </location>
</feature>
<dbReference type="SUPFAM" id="SSF54495">
    <property type="entry name" value="UBC-like"/>
    <property type="match status" value="1"/>
</dbReference>
<feature type="compositionally biased region" description="Basic and acidic residues" evidence="2">
    <location>
        <begin position="162"/>
        <end position="187"/>
    </location>
</feature>
<protein>
    <submittedName>
        <fullName evidence="4">RWD-domain-containing protein</fullName>
    </submittedName>
</protein>
<organism evidence="4 5">
    <name type="scientific">Calocera viscosa (strain TUFC12733)</name>
    <dbReference type="NCBI Taxonomy" id="1330018"/>
    <lineage>
        <taxon>Eukaryota</taxon>
        <taxon>Fungi</taxon>
        <taxon>Dikarya</taxon>
        <taxon>Basidiomycota</taxon>
        <taxon>Agaricomycotina</taxon>
        <taxon>Dacrymycetes</taxon>
        <taxon>Dacrymycetales</taxon>
        <taxon>Dacrymycetaceae</taxon>
        <taxon>Calocera</taxon>
    </lineage>
</organism>
<evidence type="ECO:0000256" key="2">
    <source>
        <dbReference type="SAM" id="MobiDB-lite"/>
    </source>
</evidence>
<dbReference type="AlphaFoldDB" id="A0A167HJK4"/>
<reference evidence="4 5" key="1">
    <citation type="journal article" date="2016" name="Mol. Biol. Evol.">
        <title>Comparative Genomics of Early-Diverging Mushroom-Forming Fungi Provides Insights into the Origins of Lignocellulose Decay Capabilities.</title>
        <authorList>
            <person name="Nagy L.G."/>
            <person name="Riley R."/>
            <person name="Tritt A."/>
            <person name="Adam C."/>
            <person name="Daum C."/>
            <person name="Floudas D."/>
            <person name="Sun H."/>
            <person name="Yadav J.S."/>
            <person name="Pangilinan J."/>
            <person name="Larsson K.H."/>
            <person name="Matsuura K."/>
            <person name="Barry K."/>
            <person name="Labutti K."/>
            <person name="Kuo R."/>
            <person name="Ohm R.A."/>
            <person name="Bhattacharya S.S."/>
            <person name="Shirouzu T."/>
            <person name="Yoshinaga Y."/>
            <person name="Martin F.M."/>
            <person name="Grigoriev I.V."/>
            <person name="Hibbett D.S."/>
        </authorList>
    </citation>
    <scope>NUCLEOTIDE SEQUENCE [LARGE SCALE GENOMIC DNA]</scope>
    <source>
        <strain evidence="4 5">TUFC12733</strain>
    </source>
</reference>
<feature type="region of interest" description="Disordered" evidence="2">
    <location>
        <begin position="162"/>
        <end position="247"/>
    </location>
</feature>
<feature type="compositionally biased region" description="Basic and acidic residues" evidence="2">
    <location>
        <begin position="220"/>
        <end position="229"/>
    </location>
</feature>
<dbReference type="STRING" id="1330018.A0A167HJK4"/>
<dbReference type="OrthoDB" id="277175at2759"/>
<sequence length="247" mass="28480">MSDEFEQTLQEEFEVLESIFPEELERISHTELKIRVEPDVPSSSDPLILSLHVKYPPAYPSEIPELELEELEGELTDLERETLLDGLRLAGEDSLGMAMVFTLVTHLQSSMSTLVQGRVEELQRVEQEKARIEAEAEAHRTRGTAVTATSFAEWKEHFNAQMRRRTDKDEEERMRGMTPKEREEFRRSKTKLTGRQLFERDRNLGKEEEVLGEEGVESVDISKYDRTAALEEEEEEEGTGITFDDSD</sequence>
<dbReference type="EMBL" id="KV417319">
    <property type="protein sequence ID" value="KZO91706.1"/>
    <property type="molecule type" value="Genomic_DNA"/>
</dbReference>
<evidence type="ECO:0000313" key="4">
    <source>
        <dbReference type="EMBL" id="KZO91706.1"/>
    </source>
</evidence>
<name>A0A167HJK4_CALVF</name>
<dbReference type="PANTHER" id="PTHR12292">
    <property type="entry name" value="RWD DOMAIN-CONTAINING PROTEIN"/>
    <property type="match status" value="1"/>
</dbReference>
<evidence type="ECO:0000313" key="5">
    <source>
        <dbReference type="Proteomes" id="UP000076738"/>
    </source>
</evidence>
<proteinExistence type="predicted"/>
<evidence type="ECO:0000256" key="1">
    <source>
        <dbReference type="SAM" id="Coils"/>
    </source>
</evidence>
<feature type="compositionally biased region" description="Acidic residues" evidence="2">
    <location>
        <begin position="230"/>
        <end position="247"/>
    </location>
</feature>
<evidence type="ECO:0000259" key="3">
    <source>
        <dbReference type="PROSITE" id="PS50908"/>
    </source>
</evidence>
<dbReference type="Proteomes" id="UP000076738">
    <property type="component" value="Unassembled WGS sequence"/>
</dbReference>
<dbReference type="InterPro" id="IPR016135">
    <property type="entry name" value="UBQ-conjugating_enzyme/RWD"/>
</dbReference>
<dbReference type="PROSITE" id="PS50908">
    <property type="entry name" value="RWD"/>
    <property type="match status" value="1"/>
</dbReference>
<dbReference type="Gene3D" id="3.10.110.10">
    <property type="entry name" value="Ubiquitin Conjugating Enzyme"/>
    <property type="match status" value="1"/>
</dbReference>
<dbReference type="SMART" id="SM00591">
    <property type="entry name" value="RWD"/>
    <property type="match status" value="1"/>
</dbReference>
<keyword evidence="5" id="KW-1185">Reference proteome</keyword>
<accession>A0A167HJK4</accession>